<dbReference type="GO" id="GO:0003916">
    <property type="term" value="F:DNA topoisomerase activity"/>
    <property type="evidence" value="ECO:0007669"/>
    <property type="project" value="InterPro"/>
</dbReference>
<dbReference type="EMBL" id="CP044222">
    <property type="protein sequence ID" value="QEW05861.1"/>
    <property type="molecule type" value="Genomic_DNA"/>
</dbReference>
<dbReference type="GO" id="GO:0000725">
    <property type="term" value="P:recombinational repair"/>
    <property type="evidence" value="ECO:0007669"/>
    <property type="project" value="TreeGrafter"/>
</dbReference>
<dbReference type="PANTHER" id="PTHR11070">
    <property type="entry name" value="UVRD / RECB / PCRA DNA HELICASE FAMILY MEMBER"/>
    <property type="match status" value="1"/>
</dbReference>
<dbReference type="GO" id="GO:0003677">
    <property type="term" value="F:DNA binding"/>
    <property type="evidence" value="ECO:0007669"/>
    <property type="project" value="InterPro"/>
</dbReference>
<dbReference type="FunFam" id="3.40.50.300:FF:000975">
    <property type="entry name" value="DNA helicase"/>
    <property type="match status" value="1"/>
</dbReference>
<evidence type="ECO:0000256" key="2">
    <source>
        <dbReference type="ARBA" id="ARBA00022801"/>
    </source>
</evidence>
<comment type="catalytic activity">
    <reaction evidence="8">
        <text>ATP + H2O = ADP + phosphate + H(+)</text>
        <dbReference type="Rhea" id="RHEA:13065"/>
        <dbReference type="ChEBI" id="CHEBI:15377"/>
        <dbReference type="ChEBI" id="CHEBI:15378"/>
        <dbReference type="ChEBI" id="CHEBI:30616"/>
        <dbReference type="ChEBI" id="CHEBI:43474"/>
        <dbReference type="ChEBI" id="CHEBI:456216"/>
        <dbReference type="EC" id="5.6.2.4"/>
    </reaction>
</comment>
<dbReference type="Gene3D" id="3.30.65.10">
    <property type="entry name" value="Bacterial Topoisomerase I, domain 1"/>
    <property type="match status" value="2"/>
</dbReference>
<keyword evidence="2 9" id="KW-0378">Hydrolase</keyword>
<dbReference type="Proteomes" id="UP000325606">
    <property type="component" value="Chromosome"/>
</dbReference>
<dbReference type="GO" id="GO:0005524">
    <property type="term" value="F:ATP binding"/>
    <property type="evidence" value="ECO:0007669"/>
    <property type="project" value="UniProtKB-UniRule"/>
</dbReference>
<dbReference type="InterPro" id="IPR000212">
    <property type="entry name" value="DNA_helicase_UvrD/REP"/>
</dbReference>
<keyword evidence="1 9" id="KW-0547">Nucleotide-binding</keyword>
<comment type="catalytic activity">
    <reaction evidence="6">
        <text>Couples ATP hydrolysis with the unwinding of duplex DNA by translocating in the 3'-5' direction.</text>
        <dbReference type="EC" id="5.6.2.4"/>
    </reaction>
</comment>
<reference evidence="11 12" key="1">
    <citation type="submission" date="2019-09" db="EMBL/GenBank/DDBJ databases">
        <title>Nitrincola iocasae sp. nov., a bacterium isolated from the sediment collected at a cold seep field in South China Sea.</title>
        <authorList>
            <person name="Zhang H."/>
            <person name="Wang H."/>
            <person name="Li C."/>
        </authorList>
    </citation>
    <scope>NUCLEOTIDE SEQUENCE [LARGE SCALE GENOMIC DNA]</scope>
    <source>
        <strain evidence="11 12">KXZD1103</strain>
    </source>
</reference>
<evidence type="ECO:0000259" key="10">
    <source>
        <dbReference type="PROSITE" id="PS51198"/>
    </source>
</evidence>
<dbReference type="InterPro" id="IPR013498">
    <property type="entry name" value="Topo_IA_Znf"/>
</dbReference>
<dbReference type="EC" id="5.6.2.4" evidence="7"/>
<dbReference type="PANTHER" id="PTHR11070:SF63">
    <property type="entry name" value="DNA HELICASE IV"/>
    <property type="match status" value="1"/>
</dbReference>
<dbReference type="GO" id="GO:0005694">
    <property type="term" value="C:chromosome"/>
    <property type="evidence" value="ECO:0007669"/>
    <property type="project" value="InterPro"/>
</dbReference>
<dbReference type="PROSITE" id="PS51198">
    <property type="entry name" value="UVRD_HELICASE_ATP_BIND"/>
    <property type="match status" value="1"/>
</dbReference>
<sequence>MNSQNAPIHVVPHWLMRCFGAESVTCHLVGDDLQVVTKCDEKYLVLAASLANEASLQEGVFFARLELQTNIGRKSIPGLRKKDAQALFWWMREHWLRQVAPEVVIAADEIRTLLTQGYPRQSRLKAARALAQQALSRFVRVPDPEWCADVQGVPFKWVAAVAGWQDDDLEKLRQSYVARQLQRYAGYFDAVESLPLTECQRQACVVDEDNNLVLAGAGTGKTSVMVGRAGYLIKSAQAQASEILMLAFANKAAAEMQERIDHRLGKCGITASTFHKLGKEIIANVEGQQPSLSPLAEDDKALALQVSQWFEEHLKAPVYQQLAIKYFQHHLYPAVNPFDFESEGEYFDYILANDIRTLKGEVVKSLGECLLANYLFRQGIEYQYEPAYEHRTASSLYRQYQPDFYLPEHGIYIEYFGIDREGNTAPYVDHEKYHQGMDWKRQLHTEKGTRLIELYHYELQEGVLFDTLDAQLAELNVEYQPLPPEAVLATLREFGAISSFAILLADLLKRYRANCYEQKQVEAVIADAKNPEQVDAALNLLRPILNDYQALLDREGQIDFDDMIGKAIQYVRQGRFRSPWRYILVDEFQDISEARARLVRYLRDAVKDCSLFCVGDDWQAIYRFTGSDLSFTTAFREKFGATKVTALDLTFRFNSGISDVATGFVLQNPVQIQKQLNTQEKVKHPTVSLLRADNRPQQSPEEPGRLEKVISRIADIAEPGSSVYLLGRYGFNLPDRKELQWLAARYPSITLACHTVHASKGKEADYVIVLGLETGKFGFPSGKTTHPLLEALLPPLEDYPHAEERRLLYVAMTRARCRVYLIADMAVASGFVVELLMGDYEIDLNEFSTSLSQQLLNLLKCMKCKTGTMVPRQGPFGRFFGCNKFPLCSHKERGCERCESQMRRAGRFKICINPDCSSWVPVCPQCGAEMVRRKGRYGQFWGCKNYRNEGECCKHTENEIIFDENLLIPESP</sequence>
<dbReference type="InterPro" id="IPR027417">
    <property type="entry name" value="P-loop_NTPase"/>
</dbReference>
<dbReference type="Pfam" id="PF13361">
    <property type="entry name" value="UvrD_C"/>
    <property type="match status" value="1"/>
</dbReference>
<dbReference type="Gene3D" id="3.40.50.300">
    <property type="entry name" value="P-loop containing nucleotide triphosphate hydrolases"/>
    <property type="match status" value="3"/>
</dbReference>
<name>A0A5J6LC43_9GAMM</name>
<keyword evidence="12" id="KW-1185">Reference proteome</keyword>
<accession>A0A5J6LC43</accession>
<keyword evidence="3 9" id="KW-0347">Helicase</keyword>
<dbReference type="GO" id="GO:0006265">
    <property type="term" value="P:DNA topological change"/>
    <property type="evidence" value="ECO:0007669"/>
    <property type="project" value="InterPro"/>
</dbReference>
<dbReference type="Gene3D" id="3.40.91.30">
    <property type="match status" value="1"/>
</dbReference>
<keyword evidence="4 9" id="KW-0067">ATP-binding</keyword>
<evidence type="ECO:0000256" key="1">
    <source>
        <dbReference type="ARBA" id="ARBA00022741"/>
    </source>
</evidence>
<dbReference type="AlphaFoldDB" id="A0A5J6LC43"/>
<evidence type="ECO:0000256" key="9">
    <source>
        <dbReference type="PROSITE-ProRule" id="PRU00560"/>
    </source>
</evidence>
<evidence type="ECO:0000313" key="12">
    <source>
        <dbReference type="Proteomes" id="UP000325606"/>
    </source>
</evidence>
<protein>
    <recommendedName>
        <fullName evidence="7">DNA 3'-5' helicase</fullName>
        <ecNumber evidence="7">5.6.2.4</ecNumber>
    </recommendedName>
</protein>
<dbReference type="GO" id="GO:0016887">
    <property type="term" value="F:ATP hydrolysis activity"/>
    <property type="evidence" value="ECO:0007669"/>
    <property type="project" value="RHEA"/>
</dbReference>
<dbReference type="KEGG" id="nik:F5I99_04810"/>
<evidence type="ECO:0000256" key="5">
    <source>
        <dbReference type="ARBA" id="ARBA00023235"/>
    </source>
</evidence>
<dbReference type="GO" id="GO:0005829">
    <property type="term" value="C:cytosol"/>
    <property type="evidence" value="ECO:0007669"/>
    <property type="project" value="TreeGrafter"/>
</dbReference>
<dbReference type="SUPFAM" id="SSF57783">
    <property type="entry name" value="Zinc beta-ribbon"/>
    <property type="match status" value="1"/>
</dbReference>
<evidence type="ECO:0000256" key="3">
    <source>
        <dbReference type="ARBA" id="ARBA00022806"/>
    </source>
</evidence>
<feature type="domain" description="UvrD-like helicase ATP-binding" evidence="10">
    <location>
        <begin position="194"/>
        <end position="654"/>
    </location>
</feature>
<dbReference type="Pfam" id="PF01396">
    <property type="entry name" value="Zn_ribbon_Top1"/>
    <property type="match status" value="2"/>
</dbReference>
<dbReference type="InterPro" id="IPR014016">
    <property type="entry name" value="UvrD-like_ATP-bd"/>
</dbReference>
<dbReference type="SUPFAM" id="SSF52540">
    <property type="entry name" value="P-loop containing nucleoside triphosphate hydrolases"/>
    <property type="match status" value="1"/>
</dbReference>
<keyword evidence="5" id="KW-0413">Isomerase</keyword>
<dbReference type="RefSeq" id="WP_151053900.1">
    <property type="nucleotide sequence ID" value="NZ_CP044222.1"/>
</dbReference>
<evidence type="ECO:0000256" key="6">
    <source>
        <dbReference type="ARBA" id="ARBA00034617"/>
    </source>
</evidence>
<dbReference type="InterPro" id="IPR014017">
    <property type="entry name" value="DNA_helicase_UvrD-like_C"/>
</dbReference>
<organism evidence="11 12">
    <name type="scientific">Nitrincola iocasae</name>
    <dbReference type="NCBI Taxonomy" id="2614693"/>
    <lineage>
        <taxon>Bacteria</taxon>
        <taxon>Pseudomonadati</taxon>
        <taxon>Pseudomonadota</taxon>
        <taxon>Gammaproteobacteria</taxon>
        <taxon>Oceanospirillales</taxon>
        <taxon>Oceanospirillaceae</taxon>
        <taxon>Nitrincola</taxon>
    </lineage>
</organism>
<dbReference type="Pfam" id="PF00580">
    <property type="entry name" value="UvrD-helicase"/>
    <property type="match status" value="1"/>
</dbReference>
<evidence type="ECO:0000256" key="4">
    <source>
        <dbReference type="ARBA" id="ARBA00022840"/>
    </source>
</evidence>
<feature type="binding site" evidence="9">
    <location>
        <begin position="215"/>
        <end position="222"/>
    </location>
    <ligand>
        <name>ATP</name>
        <dbReference type="ChEBI" id="CHEBI:30616"/>
    </ligand>
</feature>
<evidence type="ECO:0000256" key="7">
    <source>
        <dbReference type="ARBA" id="ARBA00034808"/>
    </source>
</evidence>
<gene>
    <name evidence="11" type="ORF">F5I99_04810</name>
</gene>
<evidence type="ECO:0000313" key="11">
    <source>
        <dbReference type="EMBL" id="QEW05861.1"/>
    </source>
</evidence>
<dbReference type="GO" id="GO:0043138">
    <property type="term" value="F:3'-5' DNA helicase activity"/>
    <property type="evidence" value="ECO:0007669"/>
    <property type="project" value="UniProtKB-EC"/>
</dbReference>
<proteinExistence type="predicted"/>
<evidence type="ECO:0000256" key="8">
    <source>
        <dbReference type="ARBA" id="ARBA00048988"/>
    </source>
</evidence>